<sequence length="466" mass="47760">MPPDAGTITKVASKGANAAKASVPAGAAGALASTWAGVAPDVALKATEAGIKAATPTGPPKDGAAPAPAPLPTSDAGAMVSLVTGAVDQVGTAEGVLPTVGAVIGVATAAEQALSSLAGAIPFPAFPALRITDLAVGLPHAHMHPPNLIPPAPPVPLPSIGPVIPIPFFSGAMKTFINGLPAARCGDLGLGVWCGGYFPMYEVFLGSATVWTEGARAARMGCDITKHCIFTTPRPSDPPVGPMIGTTITGSFNVMIGGVPLPSFTAMALGAAFKAAFRGVGAIAGKVRGRFSRWATLRAPRGMGGIEAARSTWMGASHSMDDLVARSGVPGRQGVVLTDNVASHQDLYGRMWELSQKNGIEYALTFENGAYVLRSGAPDMVATPRGVAPLAHTHPPDELGRVQPMPSRADVNLLNDLWDRNPNGPRPQSDIIWGATPDNVTPFGATGLDPIPDPTRGGTKPNRRWH</sequence>
<organism evidence="2 3">
    <name type="scientific">Neoroseomonas terrae</name>
    <dbReference type="NCBI Taxonomy" id="424799"/>
    <lineage>
        <taxon>Bacteria</taxon>
        <taxon>Pseudomonadati</taxon>
        <taxon>Pseudomonadota</taxon>
        <taxon>Alphaproteobacteria</taxon>
        <taxon>Acetobacterales</taxon>
        <taxon>Acetobacteraceae</taxon>
        <taxon>Neoroseomonas</taxon>
    </lineage>
</organism>
<proteinExistence type="predicted"/>
<dbReference type="CDD" id="cd14740">
    <property type="entry name" value="PAAR_4"/>
    <property type="match status" value="1"/>
</dbReference>
<dbReference type="RefSeq" id="WP_211868948.1">
    <property type="nucleotide sequence ID" value="NZ_JAAEDI010000011.1"/>
</dbReference>
<evidence type="ECO:0000313" key="2">
    <source>
        <dbReference type="EMBL" id="MBR0650334.1"/>
    </source>
</evidence>
<accession>A0ABS5EH32</accession>
<dbReference type="EMBL" id="JAAEDI010000011">
    <property type="protein sequence ID" value="MBR0650334.1"/>
    <property type="molecule type" value="Genomic_DNA"/>
</dbReference>
<comment type="caution">
    <text evidence="2">The sequence shown here is derived from an EMBL/GenBank/DDBJ whole genome shotgun (WGS) entry which is preliminary data.</text>
</comment>
<dbReference type="Proteomes" id="UP000698752">
    <property type="component" value="Unassembled WGS sequence"/>
</dbReference>
<evidence type="ECO:0000313" key="3">
    <source>
        <dbReference type="Proteomes" id="UP000698752"/>
    </source>
</evidence>
<protein>
    <submittedName>
        <fullName evidence="2">Uncharacterized protein</fullName>
    </submittedName>
</protein>
<dbReference type="Gene3D" id="2.60.200.60">
    <property type="match status" value="1"/>
</dbReference>
<feature type="region of interest" description="Disordered" evidence="1">
    <location>
        <begin position="442"/>
        <end position="466"/>
    </location>
</feature>
<keyword evidence="3" id="KW-1185">Reference proteome</keyword>
<evidence type="ECO:0000256" key="1">
    <source>
        <dbReference type="SAM" id="MobiDB-lite"/>
    </source>
</evidence>
<name>A0ABS5EH32_9PROT</name>
<gene>
    <name evidence="2" type="ORF">GXW78_11725</name>
</gene>
<reference evidence="3" key="1">
    <citation type="journal article" date="2021" name="Syst. Appl. Microbiol.">
        <title>Roseomonas hellenica sp. nov., isolated from roots of wild-growing Alkanna tinctoria.</title>
        <authorList>
            <person name="Rat A."/>
            <person name="Naranjo H.D."/>
            <person name="Lebbe L."/>
            <person name="Cnockaert M."/>
            <person name="Krigas N."/>
            <person name="Grigoriadou K."/>
            <person name="Maloupa E."/>
            <person name="Willems A."/>
        </authorList>
    </citation>
    <scope>NUCLEOTIDE SEQUENCE [LARGE SCALE GENOMIC DNA]</scope>
    <source>
        <strain evidence="3">LMG 31159</strain>
    </source>
</reference>